<dbReference type="PANTHER" id="PTHR20982:SF3">
    <property type="entry name" value="MITOCHONDRIAL RIBOSOME RECYCLING FACTOR PSEUDO 1"/>
    <property type="match status" value="1"/>
</dbReference>
<comment type="caution">
    <text evidence="5">The sequence shown here is derived from an EMBL/GenBank/DDBJ whole genome shotgun (WGS) entry which is preliminary data.</text>
</comment>
<dbReference type="CDD" id="cd00520">
    <property type="entry name" value="RRF"/>
    <property type="match status" value="1"/>
</dbReference>
<gene>
    <name evidence="3" type="primary">frr</name>
    <name evidence="5" type="ORF">COU90_04495</name>
</gene>
<dbReference type="AlphaFoldDB" id="A0A2M8KW03"/>
<dbReference type="FunFam" id="3.30.1360.40:FF:000001">
    <property type="entry name" value="Ribosome-recycling factor"/>
    <property type="match status" value="1"/>
</dbReference>
<dbReference type="GO" id="GO:0005737">
    <property type="term" value="C:cytoplasm"/>
    <property type="evidence" value="ECO:0007669"/>
    <property type="project" value="UniProtKB-SubCell"/>
</dbReference>
<name>A0A2M8KW03_9BACT</name>
<comment type="subcellular location">
    <subcellularLocation>
        <location evidence="3">Cytoplasm</location>
    </subcellularLocation>
</comment>
<dbReference type="Gene3D" id="3.30.1360.40">
    <property type="match status" value="1"/>
</dbReference>
<evidence type="ECO:0000256" key="2">
    <source>
        <dbReference type="ARBA" id="ARBA00022917"/>
    </source>
</evidence>
<dbReference type="Proteomes" id="UP000229098">
    <property type="component" value="Unassembled WGS sequence"/>
</dbReference>
<dbReference type="NCBIfam" id="TIGR00496">
    <property type="entry name" value="frr"/>
    <property type="match status" value="1"/>
</dbReference>
<dbReference type="PANTHER" id="PTHR20982">
    <property type="entry name" value="RIBOSOME RECYCLING FACTOR"/>
    <property type="match status" value="1"/>
</dbReference>
<dbReference type="GO" id="GO:0043023">
    <property type="term" value="F:ribosomal large subunit binding"/>
    <property type="evidence" value="ECO:0007669"/>
    <property type="project" value="TreeGrafter"/>
</dbReference>
<evidence type="ECO:0000256" key="3">
    <source>
        <dbReference type="HAMAP-Rule" id="MF_00040"/>
    </source>
</evidence>
<protein>
    <recommendedName>
        <fullName evidence="3">Ribosome-recycling factor</fullName>
        <shortName evidence="3">RRF</shortName>
    </recommendedName>
    <alternativeName>
        <fullName evidence="3">Ribosome-releasing factor</fullName>
    </alternativeName>
</protein>
<dbReference type="Pfam" id="PF01765">
    <property type="entry name" value="RRF"/>
    <property type="match status" value="1"/>
</dbReference>
<evidence type="ECO:0000259" key="4">
    <source>
        <dbReference type="Pfam" id="PF01765"/>
    </source>
</evidence>
<evidence type="ECO:0000313" key="5">
    <source>
        <dbReference type="EMBL" id="PJE64101.1"/>
    </source>
</evidence>
<evidence type="ECO:0000256" key="1">
    <source>
        <dbReference type="ARBA" id="ARBA00005912"/>
    </source>
</evidence>
<feature type="domain" description="Ribosome recycling factor" evidence="4">
    <location>
        <begin position="19"/>
        <end position="182"/>
    </location>
</feature>
<keyword evidence="2 3" id="KW-0648">Protein biosynthesis</keyword>
<dbReference type="EMBL" id="PFEF01000010">
    <property type="protein sequence ID" value="PJE64101.1"/>
    <property type="molecule type" value="Genomic_DNA"/>
</dbReference>
<accession>A0A2M8KW03</accession>
<dbReference type="Gene3D" id="1.10.132.20">
    <property type="entry name" value="Ribosome-recycling factor"/>
    <property type="match status" value="1"/>
</dbReference>
<sequence>MQDIIKQYNTELDAIIEWFRNEISSLRTGRATPALVEDIEVDQYETKTPLKHIASISTPDARTIYIQPWDKSAMEGIIRAIEHSSLQLSPVGDTNAVRITLPPLTEERRRDLVKILNTKTEDARVRSRVRRDEILKKIQNSEKAKEIGEDDKFRAKDDVQKQVDAFNTVLEDVRARKEKEIMEV</sequence>
<evidence type="ECO:0000313" key="6">
    <source>
        <dbReference type="Proteomes" id="UP000229098"/>
    </source>
</evidence>
<dbReference type="GO" id="GO:0006415">
    <property type="term" value="P:translational termination"/>
    <property type="evidence" value="ECO:0007669"/>
    <property type="project" value="UniProtKB-UniRule"/>
</dbReference>
<comment type="function">
    <text evidence="3">Responsible for the release of ribosomes from messenger RNA at the termination of protein biosynthesis. May increase the efficiency of translation by recycling ribosomes from one round of translation to another.</text>
</comment>
<dbReference type="InterPro" id="IPR036191">
    <property type="entry name" value="RRF_sf"/>
</dbReference>
<dbReference type="InterPro" id="IPR023584">
    <property type="entry name" value="Ribosome_recyc_fac_dom"/>
</dbReference>
<proteinExistence type="inferred from homology"/>
<dbReference type="SUPFAM" id="SSF55194">
    <property type="entry name" value="Ribosome recycling factor, RRF"/>
    <property type="match status" value="1"/>
</dbReference>
<dbReference type="InterPro" id="IPR002661">
    <property type="entry name" value="Ribosome_recyc_fac"/>
</dbReference>
<organism evidence="5 6">
    <name type="scientific">Candidatus Ryanbacteria bacterium CG10_big_fil_rev_8_21_14_0_10_43_42</name>
    <dbReference type="NCBI Taxonomy" id="1974864"/>
    <lineage>
        <taxon>Bacteria</taxon>
        <taxon>Candidatus Ryaniibacteriota</taxon>
    </lineage>
</organism>
<comment type="similarity">
    <text evidence="1 3">Belongs to the RRF family.</text>
</comment>
<dbReference type="HAMAP" id="MF_00040">
    <property type="entry name" value="RRF"/>
    <property type="match status" value="1"/>
</dbReference>
<reference evidence="6" key="1">
    <citation type="submission" date="2017-09" db="EMBL/GenBank/DDBJ databases">
        <title>Depth-based differentiation of microbial function through sediment-hosted aquifers and enrichment of novel symbionts in the deep terrestrial subsurface.</title>
        <authorList>
            <person name="Probst A.J."/>
            <person name="Ladd B."/>
            <person name="Jarett J.K."/>
            <person name="Geller-Mcgrath D.E."/>
            <person name="Sieber C.M.K."/>
            <person name="Emerson J.B."/>
            <person name="Anantharaman K."/>
            <person name="Thomas B.C."/>
            <person name="Malmstrom R."/>
            <person name="Stieglmeier M."/>
            <person name="Klingl A."/>
            <person name="Woyke T."/>
            <person name="Ryan C.M."/>
            <person name="Banfield J.F."/>
        </authorList>
    </citation>
    <scope>NUCLEOTIDE SEQUENCE [LARGE SCALE GENOMIC DNA]</scope>
</reference>
<keyword evidence="3" id="KW-0963">Cytoplasm</keyword>